<evidence type="ECO:0000313" key="3">
    <source>
        <dbReference type="Proteomes" id="UP000241769"/>
    </source>
</evidence>
<accession>A0A2P6N7W0</accession>
<keyword evidence="3" id="KW-1185">Reference proteome</keyword>
<proteinExistence type="predicted"/>
<feature type="transmembrane region" description="Helical" evidence="1">
    <location>
        <begin position="775"/>
        <end position="798"/>
    </location>
</feature>
<sequence length="989" mass="110200">MIASQYENRSVCISPGTYKTDFIPSLLSRWNSNTSDESQIPTIYCGNTTVQQSIIWSDVAISGCTIESSPHLNITLSSINLQNSRLSLKNPQSLQMIRCFLDDCTISVDTSLSTNGTSFTILENAFRRQSNLSVHSINVLSQFSLSNNSIGMGSSIRIQCGGTERDILIQGNEGEGQIFLNSVRTSEPSVSQSLLLVEDNDMMDITLVVNYACKISRNRGEGFILNLDKSPRSHIVRSIEMSDNRWNRGYIWMRDSEVNLLHIRGNRMSYLNLGQVSSKALKLNVSENQIGQLVVFRYQCVPYTAMDIMAYNTIGRLEFTSCPTIIHRMNLLRNNFTTALISMNSVDKRISEYNLITVQHCRWNGGNDSALKISNMVSGAISFVHNEISDYTSLEGGGLLLFNMESTVIQVVNNRFTRCRANVGGAISITNSEAFLSIRKNFFIENEGYTDSGAISVQGASFQEAYFSNNLFSHNRAPHASVFSIVGLYDPQIYDNVILVDCLPGSDFSLVSSSRPANTSNTIECPSGHKFVYANSTTSTRSSYLWMCSPCSDGSYLLGAGELKNGTLINTKCSPCPDHVTCTTEKTPQAQGGYWCAVDDGGEEFTCHVCPDQYCRADDHDWNSSCNDNRRGVLCGECEEGYTLAFLTSKCMPREQCKRGYLSFVILLPLAYAGLLIILPIGDGSVWKSLSFFLQTFPLLMDRDLITRLSGIFTFFVSPGSQGSTSIGFCAGNFDYITVQLFLLYVPMGTLVLLCIGCLSAIITGKIRHERRSLGTALITASLLVYSGVLSICLKLLFCVEIEGHGQVMYNAGTISCETTWRKLSAAGAAVVLVPFPFFLILLRWESTTKSKTEGDRRKCKYGTSEVSRDVLMVLEGCYRHKYRYWETVYVLRRFAVAAVYVFTANLLWTSSIMQLLMVIIFASHAVVRPFKAFQGQMLETICLLSLVCLSITSDSSFQYRIYVENTWLKIKRKWFGHAPEMEILLNDS</sequence>
<evidence type="ECO:0000256" key="1">
    <source>
        <dbReference type="SAM" id="Phobius"/>
    </source>
</evidence>
<keyword evidence="1" id="KW-0472">Membrane</keyword>
<feature type="transmembrane region" description="Helical" evidence="1">
    <location>
        <begin position="660"/>
        <end position="682"/>
    </location>
</feature>
<keyword evidence="1" id="KW-0812">Transmembrane</keyword>
<name>A0A2P6N7W0_9EUKA</name>
<dbReference type="EMBL" id="MDYQ01000163">
    <property type="protein sequence ID" value="PRP80038.1"/>
    <property type="molecule type" value="Genomic_DNA"/>
</dbReference>
<gene>
    <name evidence="2" type="ORF">PROFUN_12325</name>
</gene>
<evidence type="ECO:0008006" key="4">
    <source>
        <dbReference type="Google" id="ProtNLM"/>
    </source>
</evidence>
<dbReference type="AlphaFoldDB" id="A0A2P6N7W0"/>
<feature type="transmembrane region" description="Helical" evidence="1">
    <location>
        <begin position="895"/>
        <end position="922"/>
    </location>
</feature>
<feature type="transmembrane region" description="Helical" evidence="1">
    <location>
        <begin position="742"/>
        <end position="763"/>
    </location>
</feature>
<dbReference type="PANTHER" id="PTHR11319:SF35">
    <property type="entry name" value="OUTER MEMBRANE PROTEIN PMPC-RELATED"/>
    <property type="match status" value="1"/>
</dbReference>
<dbReference type="InParanoid" id="A0A2P6N7W0"/>
<organism evidence="2 3">
    <name type="scientific">Planoprotostelium fungivorum</name>
    <dbReference type="NCBI Taxonomy" id="1890364"/>
    <lineage>
        <taxon>Eukaryota</taxon>
        <taxon>Amoebozoa</taxon>
        <taxon>Evosea</taxon>
        <taxon>Variosea</taxon>
        <taxon>Cavosteliida</taxon>
        <taxon>Cavosteliaceae</taxon>
        <taxon>Planoprotostelium</taxon>
    </lineage>
</organism>
<dbReference type="SUPFAM" id="SSF51126">
    <property type="entry name" value="Pectin lyase-like"/>
    <property type="match status" value="1"/>
</dbReference>
<protein>
    <recommendedName>
        <fullName evidence="4">Right handed beta helix domain-containing protein</fullName>
    </recommendedName>
</protein>
<dbReference type="PANTHER" id="PTHR11319">
    <property type="entry name" value="G PROTEIN-COUPLED RECEPTOR-RELATED"/>
    <property type="match status" value="1"/>
</dbReference>
<comment type="caution">
    <text evidence="2">The sequence shown here is derived from an EMBL/GenBank/DDBJ whole genome shotgun (WGS) entry which is preliminary data.</text>
</comment>
<dbReference type="InterPro" id="IPR011050">
    <property type="entry name" value="Pectin_lyase_fold/virulence"/>
</dbReference>
<feature type="transmembrane region" description="Helical" evidence="1">
    <location>
        <begin position="824"/>
        <end position="843"/>
    </location>
</feature>
<evidence type="ECO:0000313" key="2">
    <source>
        <dbReference type="EMBL" id="PRP80038.1"/>
    </source>
</evidence>
<dbReference type="Proteomes" id="UP000241769">
    <property type="component" value="Unassembled WGS sequence"/>
</dbReference>
<dbReference type="OrthoDB" id="5956805at2759"/>
<reference evidence="2 3" key="1">
    <citation type="journal article" date="2018" name="Genome Biol. Evol.">
        <title>Multiple Roots of Fruiting Body Formation in Amoebozoa.</title>
        <authorList>
            <person name="Hillmann F."/>
            <person name="Forbes G."/>
            <person name="Novohradska S."/>
            <person name="Ferling I."/>
            <person name="Riege K."/>
            <person name="Groth M."/>
            <person name="Westermann M."/>
            <person name="Marz M."/>
            <person name="Spaller T."/>
            <person name="Winckler T."/>
            <person name="Schaap P."/>
            <person name="Glockner G."/>
        </authorList>
    </citation>
    <scope>NUCLEOTIDE SEQUENCE [LARGE SCALE GENOMIC DNA]</scope>
    <source>
        <strain evidence="2 3">Jena</strain>
    </source>
</reference>
<keyword evidence="1" id="KW-1133">Transmembrane helix</keyword>